<protein>
    <submittedName>
        <fullName evidence="1">Receptor-like protein EIX2</fullName>
    </submittedName>
</protein>
<accession>A0ACC0ISD1</accession>
<reference evidence="1 2" key="1">
    <citation type="journal article" date="2022" name="Plant J.">
        <title>Chromosome-level genome of Camellia lanceoleosa provides a valuable resource for understanding genome evolution and self-incompatibility.</title>
        <authorList>
            <person name="Gong W."/>
            <person name="Xiao S."/>
            <person name="Wang L."/>
            <person name="Liao Z."/>
            <person name="Chang Y."/>
            <person name="Mo W."/>
            <person name="Hu G."/>
            <person name="Li W."/>
            <person name="Zhao G."/>
            <person name="Zhu H."/>
            <person name="Hu X."/>
            <person name="Ji K."/>
            <person name="Xiang X."/>
            <person name="Song Q."/>
            <person name="Yuan D."/>
            <person name="Jin S."/>
            <person name="Zhang L."/>
        </authorList>
    </citation>
    <scope>NUCLEOTIDE SEQUENCE [LARGE SCALE GENOMIC DNA]</scope>
    <source>
        <strain evidence="1">SQ_2022a</strain>
    </source>
</reference>
<name>A0ACC0ISD1_9ERIC</name>
<evidence type="ECO:0000313" key="2">
    <source>
        <dbReference type="Proteomes" id="UP001060215"/>
    </source>
</evidence>
<keyword evidence="2" id="KW-1185">Reference proteome</keyword>
<evidence type="ECO:0000313" key="1">
    <source>
        <dbReference type="EMBL" id="KAI8028370.1"/>
    </source>
</evidence>
<gene>
    <name evidence="1" type="ORF">LOK49_LG02G02864</name>
</gene>
<organism evidence="1 2">
    <name type="scientific">Camellia lanceoleosa</name>
    <dbReference type="NCBI Taxonomy" id="1840588"/>
    <lineage>
        <taxon>Eukaryota</taxon>
        <taxon>Viridiplantae</taxon>
        <taxon>Streptophyta</taxon>
        <taxon>Embryophyta</taxon>
        <taxon>Tracheophyta</taxon>
        <taxon>Spermatophyta</taxon>
        <taxon>Magnoliopsida</taxon>
        <taxon>eudicotyledons</taxon>
        <taxon>Gunneridae</taxon>
        <taxon>Pentapetalae</taxon>
        <taxon>asterids</taxon>
        <taxon>Ericales</taxon>
        <taxon>Theaceae</taxon>
        <taxon>Camellia</taxon>
    </lineage>
</organism>
<dbReference type="EMBL" id="CM045760">
    <property type="protein sequence ID" value="KAI8028370.1"/>
    <property type="molecule type" value="Genomic_DNA"/>
</dbReference>
<sequence>MANIAVALFIIRFLLYMGTTTGHSLKLNGLVSPKVQCIESEREALLRFKQGFTSPSGLFSSWVVGVGDNDCCQWRGVGCNNSTSHVTTLDISSQHQTVISQGNHAHDQA</sequence>
<dbReference type="Proteomes" id="UP001060215">
    <property type="component" value="Chromosome 3"/>
</dbReference>
<proteinExistence type="predicted"/>
<comment type="caution">
    <text evidence="1">The sequence shown here is derived from an EMBL/GenBank/DDBJ whole genome shotgun (WGS) entry which is preliminary data.</text>
</comment>